<dbReference type="AlphaFoldDB" id="A0A660SRN9"/>
<dbReference type="UniPathway" id="UPA00344"/>
<comment type="pathway">
    <text evidence="1">Cofactor biosynthesis; molybdopterin biosynthesis.</text>
</comment>
<organism evidence="4 5">
    <name type="scientific">candidate division TA06 bacterium</name>
    <dbReference type="NCBI Taxonomy" id="2250710"/>
    <lineage>
        <taxon>Bacteria</taxon>
        <taxon>Bacteria division TA06</taxon>
    </lineage>
</organism>
<evidence type="ECO:0000313" key="4">
    <source>
        <dbReference type="EMBL" id="RKX72610.1"/>
    </source>
</evidence>
<dbReference type="GO" id="GO:0061799">
    <property type="term" value="F:cyclic pyranopterin monophosphate synthase activity"/>
    <property type="evidence" value="ECO:0007669"/>
    <property type="project" value="UniProtKB-EC"/>
</dbReference>
<dbReference type="InterPro" id="IPR023045">
    <property type="entry name" value="MoaC"/>
</dbReference>
<comment type="caution">
    <text evidence="4">The sequence shown here is derived from an EMBL/GenBank/DDBJ whole genome shotgun (WGS) entry which is preliminary data.</text>
</comment>
<keyword evidence="2" id="KW-0501">Molybdenum cofactor biosynthesis</keyword>
<gene>
    <name evidence="4" type="primary">moaC</name>
    <name evidence="4" type="ORF">DRP43_00290</name>
</gene>
<dbReference type="NCBIfam" id="NF006870">
    <property type="entry name" value="PRK09364.1"/>
    <property type="match status" value="1"/>
</dbReference>
<dbReference type="CDD" id="cd00528">
    <property type="entry name" value="MoaC"/>
    <property type="match status" value="1"/>
</dbReference>
<evidence type="ECO:0000256" key="1">
    <source>
        <dbReference type="ARBA" id="ARBA00005046"/>
    </source>
</evidence>
<dbReference type="EMBL" id="QNBD01000007">
    <property type="protein sequence ID" value="RKX72610.1"/>
    <property type="molecule type" value="Genomic_DNA"/>
</dbReference>
<dbReference type="EC" id="4.6.1.17" evidence="4"/>
<proteinExistence type="predicted"/>
<evidence type="ECO:0000313" key="5">
    <source>
        <dbReference type="Proteomes" id="UP000271125"/>
    </source>
</evidence>
<dbReference type="SUPFAM" id="SSF55040">
    <property type="entry name" value="Molybdenum cofactor biosynthesis protein C, MoaC"/>
    <property type="match status" value="1"/>
</dbReference>
<evidence type="ECO:0000256" key="2">
    <source>
        <dbReference type="ARBA" id="ARBA00023150"/>
    </source>
</evidence>
<dbReference type="InterPro" id="IPR036522">
    <property type="entry name" value="MoaC_sf"/>
</dbReference>
<dbReference type="PANTHER" id="PTHR22960">
    <property type="entry name" value="MOLYBDOPTERIN COFACTOR SYNTHESIS PROTEIN A"/>
    <property type="match status" value="1"/>
</dbReference>
<keyword evidence="4" id="KW-0456">Lyase</keyword>
<dbReference type="InterPro" id="IPR002820">
    <property type="entry name" value="Mopterin_CF_biosynth-C_dom"/>
</dbReference>
<protein>
    <submittedName>
        <fullName evidence="4">Cyclic pyranopterin monophosphate synthase MoaC</fullName>
        <ecNumber evidence="4">4.6.1.17</ecNumber>
    </submittedName>
</protein>
<dbReference type="GO" id="GO:0006777">
    <property type="term" value="P:Mo-molybdopterin cofactor biosynthetic process"/>
    <property type="evidence" value="ECO:0007669"/>
    <property type="project" value="UniProtKB-KW"/>
</dbReference>
<evidence type="ECO:0000259" key="3">
    <source>
        <dbReference type="Pfam" id="PF01967"/>
    </source>
</evidence>
<dbReference type="Gene3D" id="3.30.70.640">
    <property type="entry name" value="Molybdopterin cofactor biosynthesis C (MoaC) domain"/>
    <property type="match status" value="1"/>
</dbReference>
<name>A0A660SRN9_UNCT6</name>
<dbReference type="NCBIfam" id="TIGR00581">
    <property type="entry name" value="moaC"/>
    <property type="match status" value="1"/>
</dbReference>
<dbReference type="Pfam" id="PF01967">
    <property type="entry name" value="MoaC"/>
    <property type="match status" value="1"/>
</dbReference>
<feature type="domain" description="Molybdopterin cofactor biosynthesis C (MoaC)" evidence="3">
    <location>
        <begin position="13"/>
        <end position="137"/>
    </location>
</feature>
<dbReference type="InterPro" id="IPR050105">
    <property type="entry name" value="MoCo_biosynth_MoaA/MoaC"/>
</dbReference>
<accession>A0A660SRN9</accession>
<sequence>MFSHMNKEGRGKMVDIGKKDDTNRIARAHGYVFMSKDTLDKVIEGEVKKGDVLQIAQIAGIMAAKNAYQLIPLCHPILITSVDLIYNINKEEASIEIISEVKTIGKTGVEMEAIQAVTSAAITIYDMCKGIEKEIINGEIS</sequence>
<reference evidence="4 5" key="1">
    <citation type="submission" date="2018-06" db="EMBL/GenBank/DDBJ databases">
        <title>Extensive metabolic versatility and redundancy in microbially diverse, dynamic hydrothermal sediments.</title>
        <authorList>
            <person name="Dombrowski N."/>
            <person name="Teske A."/>
            <person name="Baker B.J."/>
        </authorList>
    </citation>
    <scope>NUCLEOTIDE SEQUENCE [LARGE SCALE GENOMIC DNA]</scope>
    <source>
        <strain evidence="4">B10_G13</strain>
    </source>
</reference>
<dbReference type="Proteomes" id="UP000271125">
    <property type="component" value="Unassembled WGS sequence"/>
</dbReference>